<comment type="caution">
    <text evidence="2">The sequence shown here is derived from an EMBL/GenBank/DDBJ whole genome shotgun (WGS) entry which is preliminary data.</text>
</comment>
<name>A0A9R1VSF1_LACSA</name>
<dbReference type="Proteomes" id="UP000235145">
    <property type="component" value="Unassembled WGS sequence"/>
</dbReference>
<accession>A0A9R1VSF1</accession>
<evidence type="ECO:0000256" key="1">
    <source>
        <dbReference type="SAM" id="MobiDB-lite"/>
    </source>
</evidence>
<feature type="region of interest" description="Disordered" evidence="1">
    <location>
        <begin position="12"/>
        <end position="58"/>
    </location>
</feature>
<sequence>MLYTLDHAVMDLTGVSDPNSYSPIDETIPESTDDYVSNDGSSLEPSPPPPPSTFNSRDPNDLLDMLFLKSNQSGGKLCMLLYGACFAVGIWKLFHDKLRLSHLRKPMEKTWDDVTQEKNY</sequence>
<reference evidence="2 3" key="1">
    <citation type="journal article" date="2017" name="Nat. Commun.">
        <title>Genome assembly with in vitro proximity ligation data and whole-genome triplication in lettuce.</title>
        <authorList>
            <person name="Reyes-Chin-Wo S."/>
            <person name="Wang Z."/>
            <person name="Yang X."/>
            <person name="Kozik A."/>
            <person name="Arikit S."/>
            <person name="Song C."/>
            <person name="Xia L."/>
            <person name="Froenicke L."/>
            <person name="Lavelle D.O."/>
            <person name="Truco M.J."/>
            <person name="Xia R."/>
            <person name="Zhu S."/>
            <person name="Xu C."/>
            <person name="Xu H."/>
            <person name="Xu X."/>
            <person name="Cox K."/>
            <person name="Korf I."/>
            <person name="Meyers B.C."/>
            <person name="Michelmore R.W."/>
        </authorList>
    </citation>
    <scope>NUCLEOTIDE SEQUENCE [LARGE SCALE GENOMIC DNA]</scope>
    <source>
        <strain evidence="3">cv. Salinas</strain>
        <tissue evidence="2">Seedlings</tissue>
    </source>
</reference>
<protein>
    <submittedName>
        <fullName evidence="2">Uncharacterized protein</fullName>
    </submittedName>
</protein>
<proteinExistence type="predicted"/>
<dbReference type="EMBL" id="NBSK02000004">
    <property type="protein sequence ID" value="KAJ0211696.1"/>
    <property type="molecule type" value="Genomic_DNA"/>
</dbReference>
<evidence type="ECO:0000313" key="2">
    <source>
        <dbReference type="EMBL" id="KAJ0211696.1"/>
    </source>
</evidence>
<evidence type="ECO:0000313" key="3">
    <source>
        <dbReference type="Proteomes" id="UP000235145"/>
    </source>
</evidence>
<keyword evidence="3" id="KW-1185">Reference proteome</keyword>
<dbReference type="AlphaFoldDB" id="A0A9R1VSF1"/>
<gene>
    <name evidence="2" type="ORF">LSAT_V11C400196670</name>
</gene>
<organism evidence="2 3">
    <name type="scientific">Lactuca sativa</name>
    <name type="common">Garden lettuce</name>
    <dbReference type="NCBI Taxonomy" id="4236"/>
    <lineage>
        <taxon>Eukaryota</taxon>
        <taxon>Viridiplantae</taxon>
        <taxon>Streptophyta</taxon>
        <taxon>Embryophyta</taxon>
        <taxon>Tracheophyta</taxon>
        <taxon>Spermatophyta</taxon>
        <taxon>Magnoliopsida</taxon>
        <taxon>eudicotyledons</taxon>
        <taxon>Gunneridae</taxon>
        <taxon>Pentapetalae</taxon>
        <taxon>asterids</taxon>
        <taxon>campanulids</taxon>
        <taxon>Asterales</taxon>
        <taxon>Asteraceae</taxon>
        <taxon>Cichorioideae</taxon>
        <taxon>Cichorieae</taxon>
        <taxon>Lactucinae</taxon>
        <taxon>Lactuca</taxon>
    </lineage>
</organism>